<organism evidence="3 4">
    <name type="scientific">Methanofollis formosanus</name>
    <dbReference type="NCBI Taxonomy" id="299308"/>
    <lineage>
        <taxon>Archaea</taxon>
        <taxon>Methanobacteriati</taxon>
        <taxon>Methanobacteriota</taxon>
        <taxon>Stenosarchaea group</taxon>
        <taxon>Methanomicrobia</taxon>
        <taxon>Methanomicrobiales</taxon>
        <taxon>Methanomicrobiaceae</taxon>
        <taxon>Methanofollis</taxon>
    </lineage>
</organism>
<accession>A0A8G1A3Y6</accession>
<evidence type="ECO:0000259" key="1">
    <source>
        <dbReference type="Pfam" id="PF07705"/>
    </source>
</evidence>
<evidence type="ECO:0000313" key="4">
    <source>
        <dbReference type="Proteomes" id="UP000826709"/>
    </source>
</evidence>
<gene>
    <name evidence="3" type="ORF">E2N92_11395</name>
</gene>
<reference evidence="3" key="1">
    <citation type="journal article" date="2005" name="Int. J. Syst. Evol. Microbiol.">
        <title>Methanofollis formosanus sp. nov., isolated from a fish pond.</title>
        <authorList>
            <person name="Wu S.Y."/>
            <person name="Chen S.C."/>
            <person name="Lai M.C."/>
        </authorList>
    </citation>
    <scope>NUCLEOTIDE SEQUENCE</scope>
    <source>
        <strain evidence="3">ML15</strain>
    </source>
</reference>
<dbReference type="Pfam" id="PF07705">
    <property type="entry name" value="CARDB"/>
    <property type="match status" value="1"/>
</dbReference>
<feature type="domain" description="CARDB" evidence="1">
    <location>
        <begin position="509"/>
        <end position="599"/>
    </location>
</feature>
<keyword evidence="4" id="KW-1185">Reference proteome</keyword>
<dbReference type="InterPro" id="IPR011635">
    <property type="entry name" value="CARDB"/>
</dbReference>
<name>A0A8G1A3Y6_9EURY</name>
<protein>
    <submittedName>
        <fullName evidence="3">DUF3344 domain-containing protein</fullName>
    </submittedName>
</protein>
<proteinExistence type="predicted"/>
<feature type="domain" description="DUF3344" evidence="2">
    <location>
        <begin position="45"/>
        <end position="340"/>
    </location>
</feature>
<dbReference type="Proteomes" id="UP000826709">
    <property type="component" value="Chromosome"/>
</dbReference>
<dbReference type="AlphaFoldDB" id="A0A8G1A3Y6"/>
<dbReference type="EMBL" id="CP037968">
    <property type="protein sequence ID" value="QYZ79983.1"/>
    <property type="molecule type" value="Genomic_DNA"/>
</dbReference>
<sequence length="606" mass="63390">MKNHLDMIWNYNLLSMYYARHHQIVLCILLSLILIGPSSALYDFEGVPFDVTAQGEVQGDVRTFGTYGLAIPPVECSFSLNHTPRYARAYCGVWGGNERYTGWVEMTVNDHPPVRVSLGGVDDAGDAALISGHGVAWEGWDLTGLLRPGENTVTVTTSRGETGNRLDGRVYALQVVAVEEDPARPLTRYWIAEGNENLHGEGWAGDLQTRKDETSISFGGVKEQVAGARLTLLLLATQKGQPDYATFNGHDLGSVAGGEYLPGARDIGDERSFNADGGEGTRSRYVDAETFDVTDLAGETNTLTIARGRDLDGDGSISSTGATPEGEDYLHPVLAVLAVQPAATSPAPDLSLGDLAVSGAYTGRTADLQAVLRNAGSLPGAPVTVRWTVDGAVIAEETVVPAARGVQTVHATWDAVEGRHEIAAVVSAAGDRGTGDNGVARSVTVGALPDLAVDIDEPYRADGAGPAPTSSPLPFPLAAWALGVAALAAGRKSRGTCLLVLLLVAAVTVVPAGAAGAYEQYEVPVEVKNLGGSDAAPFQVTVYLDGEKVAALSLEAGLAAGGTEHLKVPLSTTPGDHTLRVVADENGVIEESDTNNNAAEGRYAFP</sequence>
<evidence type="ECO:0000313" key="3">
    <source>
        <dbReference type="EMBL" id="QYZ79983.1"/>
    </source>
</evidence>
<dbReference type="InterPro" id="IPR021779">
    <property type="entry name" value="DUF3344"/>
</dbReference>
<evidence type="ECO:0000259" key="2">
    <source>
        <dbReference type="Pfam" id="PF11824"/>
    </source>
</evidence>
<dbReference type="Gene3D" id="2.60.40.10">
    <property type="entry name" value="Immunoglobulins"/>
    <property type="match status" value="2"/>
</dbReference>
<dbReference type="Pfam" id="PF11824">
    <property type="entry name" value="DUF3344"/>
    <property type="match status" value="1"/>
</dbReference>
<dbReference type="KEGG" id="mfk:E2N92_11395"/>
<reference evidence="3" key="2">
    <citation type="submission" date="2019-03" db="EMBL/GenBank/DDBJ databases">
        <authorList>
            <person name="Chen S.-C."/>
            <person name="Wu S.-Y."/>
            <person name="Lai M.-C."/>
        </authorList>
    </citation>
    <scope>NUCLEOTIDE SEQUENCE</scope>
    <source>
        <strain evidence="3">ML15</strain>
    </source>
</reference>
<dbReference type="InterPro" id="IPR013783">
    <property type="entry name" value="Ig-like_fold"/>
</dbReference>